<dbReference type="Proteomes" id="UP000324767">
    <property type="component" value="Unassembled WGS sequence"/>
</dbReference>
<organism evidence="3 4">
    <name type="scientific">Lasallia pustulata</name>
    <dbReference type="NCBI Taxonomy" id="136370"/>
    <lineage>
        <taxon>Eukaryota</taxon>
        <taxon>Fungi</taxon>
        <taxon>Dikarya</taxon>
        <taxon>Ascomycota</taxon>
        <taxon>Pezizomycotina</taxon>
        <taxon>Lecanoromycetes</taxon>
        <taxon>OSLEUM clade</taxon>
        <taxon>Umbilicariomycetidae</taxon>
        <taxon>Umbilicariales</taxon>
        <taxon>Umbilicariaceae</taxon>
        <taxon>Lasallia</taxon>
    </lineage>
</organism>
<feature type="coiled-coil region" evidence="1">
    <location>
        <begin position="464"/>
        <end position="491"/>
    </location>
</feature>
<evidence type="ECO:0000313" key="3">
    <source>
        <dbReference type="EMBL" id="KAA6406459.1"/>
    </source>
</evidence>
<dbReference type="InterPro" id="IPR011009">
    <property type="entry name" value="Kinase-like_dom_sf"/>
</dbReference>
<evidence type="ECO:0000259" key="2">
    <source>
        <dbReference type="Pfam" id="PF01636"/>
    </source>
</evidence>
<dbReference type="Gene3D" id="3.90.1200.10">
    <property type="match status" value="1"/>
</dbReference>
<dbReference type="EMBL" id="VXIT01000027">
    <property type="protein sequence ID" value="KAA6406459.1"/>
    <property type="molecule type" value="Genomic_DNA"/>
</dbReference>
<keyword evidence="3" id="KW-0808">Transferase</keyword>
<gene>
    <name evidence="3" type="ORF">FRX48_09730</name>
</gene>
<dbReference type="GO" id="GO:0005739">
    <property type="term" value="C:mitochondrion"/>
    <property type="evidence" value="ECO:0007669"/>
    <property type="project" value="TreeGrafter"/>
</dbReference>
<dbReference type="SUPFAM" id="SSF56112">
    <property type="entry name" value="Protein kinase-like (PK-like)"/>
    <property type="match status" value="1"/>
</dbReference>
<dbReference type="Pfam" id="PF01636">
    <property type="entry name" value="APH"/>
    <property type="match status" value="1"/>
</dbReference>
<dbReference type="InterPro" id="IPR051035">
    <property type="entry name" value="Mito_inheritance_9"/>
</dbReference>
<dbReference type="OrthoDB" id="10003767at2759"/>
<evidence type="ECO:0000256" key="1">
    <source>
        <dbReference type="SAM" id="Coils"/>
    </source>
</evidence>
<dbReference type="Gene3D" id="3.30.200.20">
    <property type="entry name" value="Phosphorylase Kinase, domain 1"/>
    <property type="match status" value="1"/>
</dbReference>
<dbReference type="InterPro" id="IPR002575">
    <property type="entry name" value="Aminoglycoside_PTrfase"/>
</dbReference>
<sequence length="542" mass="61546">MSSWSSDLFDYTGGRFLFNEELRRAERRLEFDVDALAAAICRSLSRPVTDLASITKLAEGGFNRVLQASFTDGHTVLARLPFRITAPAHYAVASEAATLGFLRNHGLPVPKVLGYSSVAANPVGTEYLLLGKVEGRPLSEGWFTMDTKARVKIMRQIVEIEKQFLNLQLPACGSLYYRKDLTGSEYTIPIPGIPQAADQIVVGPTAQYEWWYRERATLDVDRGPWTSFLACFEAPAKREIEFCKHYGKPHLHVERYLREVHGFQEMSPAAHAQLLSNYSTLAPRLDISPTHRFSRPVLRHPDFSPSNILVSASNEIVGIIDWQHAVVLPLSLCAGIPKHFQNWGDTMSEKLAKPETKLPDNFQSLELEEQQAVSETMRKRIVHFYYAALTMRQMPDHFDALRDKNAMLRAKLFDRAGAPWEGDSLSLRYAIIQAQSNWPMLLGDEDQSTRDPTACPVKYSENEIQRCVHEYDQEGEKMQELEEMREFLNIDALGWVPDDEQLEKSKALMQTIKSGMLEHSSTEAEKIAVRDHFPFDDHDDDV</sequence>
<dbReference type="AlphaFoldDB" id="A0A5M8PAY2"/>
<proteinExistence type="predicted"/>
<name>A0A5M8PAY2_9LECA</name>
<reference evidence="3 4" key="1">
    <citation type="submission" date="2019-09" db="EMBL/GenBank/DDBJ databases">
        <title>The hologenome of the rock-dwelling lichen Lasallia pustulata.</title>
        <authorList>
            <person name="Greshake Tzovaras B."/>
            <person name="Segers F."/>
            <person name="Bicker A."/>
            <person name="Dal Grande F."/>
            <person name="Otte J."/>
            <person name="Hankeln T."/>
            <person name="Schmitt I."/>
            <person name="Ebersberger I."/>
        </authorList>
    </citation>
    <scope>NUCLEOTIDE SEQUENCE [LARGE SCALE GENOMIC DNA]</scope>
    <source>
        <strain evidence="3">A1-1</strain>
    </source>
</reference>
<comment type="caution">
    <text evidence="3">The sequence shown here is derived from an EMBL/GenBank/DDBJ whole genome shotgun (WGS) entry which is preliminary data.</text>
</comment>
<dbReference type="PANTHER" id="PTHR36091">
    <property type="entry name" value="ALTERED INHERITANCE OF MITOCHONDRIA PROTEIN 9, MITOCHONDRIAL"/>
    <property type="match status" value="1"/>
</dbReference>
<dbReference type="PANTHER" id="PTHR36091:SF2">
    <property type="entry name" value="AMINOGLYCOSIDE PHOSPHOTRANSFERASE DOMAIN-CONTAINING PROTEIN"/>
    <property type="match status" value="1"/>
</dbReference>
<evidence type="ECO:0000313" key="4">
    <source>
        <dbReference type="Proteomes" id="UP000324767"/>
    </source>
</evidence>
<keyword evidence="1" id="KW-0175">Coiled coil</keyword>
<feature type="domain" description="Aminoglycoside phosphotransferase" evidence="2">
    <location>
        <begin position="54"/>
        <end position="327"/>
    </location>
</feature>
<dbReference type="GO" id="GO:0016740">
    <property type="term" value="F:transferase activity"/>
    <property type="evidence" value="ECO:0007669"/>
    <property type="project" value="UniProtKB-KW"/>
</dbReference>
<accession>A0A5M8PAY2</accession>
<protein>
    <submittedName>
        <fullName evidence="3">Phosphotransferase family</fullName>
    </submittedName>
</protein>